<feature type="transmembrane region" description="Helical" evidence="6">
    <location>
        <begin position="242"/>
        <end position="259"/>
    </location>
</feature>
<dbReference type="Proteomes" id="UP001281614">
    <property type="component" value="Unassembled WGS sequence"/>
</dbReference>
<feature type="transmembrane region" description="Helical" evidence="6">
    <location>
        <begin position="129"/>
        <end position="149"/>
    </location>
</feature>
<keyword evidence="3 6" id="KW-0812">Transmembrane</keyword>
<comment type="subcellular location">
    <subcellularLocation>
        <location evidence="1">Membrane</location>
        <topology evidence="1">Multi-pass membrane protein</topology>
    </subcellularLocation>
</comment>
<dbReference type="Pfam" id="PF07690">
    <property type="entry name" value="MFS_1"/>
    <property type="match status" value="1"/>
</dbReference>
<dbReference type="PANTHER" id="PTHR43791">
    <property type="entry name" value="PERMEASE-RELATED"/>
    <property type="match status" value="1"/>
</dbReference>
<dbReference type="InterPro" id="IPR036259">
    <property type="entry name" value="MFS_trans_sf"/>
</dbReference>
<feature type="transmembrane region" description="Helical" evidence="6">
    <location>
        <begin position="305"/>
        <end position="325"/>
    </location>
</feature>
<dbReference type="GO" id="GO:0016020">
    <property type="term" value="C:membrane"/>
    <property type="evidence" value="ECO:0007669"/>
    <property type="project" value="UniProtKB-SubCell"/>
</dbReference>
<evidence type="ECO:0000256" key="1">
    <source>
        <dbReference type="ARBA" id="ARBA00004141"/>
    </source>
</evidence>
<feature type="transmembrane region" description="Helical" evidence="6">
    <location>
        <begin position="96"/>
        <end position="117"/>
    </location>
</feature>
<evidence type="ECO:0000256" key="2">
    <source>
        <dbReference type="ARBA" id="ARBA00022448"/>
    </source>
</evidence>
<dbReference type="InterPro" id="IPR020846">
    <property type="entry name" value="MFS_dom"/>
</dbReference>
<sequence length="348" mass="38647">MPLIVLGFFALQIDRANIASALTTTITDDLRITTNEINVGNQLLSLVIFLFETPSNMLLLKIGPRVWLSMQIVAWGMVATLQAFIHNYASYLATRFLLGCLEAGFIPGSLYLIGSWYKKNETRVRVTTFYLGQNFATATSSLLGAGLLNLDGSLGLEGWRWLFLVDGLITVFIGILFMCLIPPSVGGGSPLVSLGKWSYFTERESHILRQRVILDDPAKAYDHEARVKLTDILKFSRKPKRWLHVLISLSAVCAVHSLITYSPRILRTFDFGITESNAFYSVAPFSAMILNFLLAYLADRLGYTAPFTLFAVSWNIVAYACLIGLKNYAKWTGYAALIVAGIPYSAVQ</sequence>
<reference evidence="8" key="1">
    <citation type="submission" date="2023-02" db="EMBL/GenBank/DDBJ databases">
        <title>Colletotrichum kahawae CIFC_Que2 genome sequencing and assembly.</title>
        <authorList>
            <person name="Baroncelli R."/>
        </authorList>
    </citation>
    <scope>NUCLEOTIDE SEQUENCE</scope>
    <source>
        <strain evidence="8">CIFC_Que2</strain>
    </source>
</reference>
<feature type="transmembrane region" description="Helical" evidence="6">
    <location>
        <begin position="72"/>
        <end position="90"/>
    </location>
</feature>
<dbReference type="SUPFAM" id="SSF103473">
    <property type="entry name" value="MFS general substrate transporter"/>
    <property type="match status" value="1"/>
</dbReference>
<dbReference type="EMBL" id="VYYT01000202">
    <property type="protein sequence ID" value="KAK2757152.1"/>
    <property type="molecule type" value="Genomic_DNA"/>
</dbReference>
<dbReference type="InterPro" id="IPR011701">
    <property type="entry name" value="MFS"/>
</dbReference>
<dbReference type="GO" id="GO:0022857">
    <property type="term" value="F:transmembrane transporter activity"/>
    <property type="evidence" value="ECO:0007669"/>
    <property type="project" value="InterPro"/>
</dbReference>
<dbReference type="PANTHER" id="PTHR43791:SF32">
    <property type="entry name" value="MAJOR FACILITATOR SUPERFAMILY (MFS) PROFILE DOMAIN-CONTAINING PROTEIN"/>
    <property type="match status" value="1"/>
</dbReference>
<proteinExistence type="predicted"/>
<evidence type="ECO:0000313" key="8">
    <source>
        <dbReference type="EMBL" id="KAK2757152.1"/>
    </source>
</evidence>
<name>A0AAD9YC87_COLKA</name>
<dbReference type="AlphaFoldDB" id="A0AAD9YC87"/>
<feature type="transmembrane region" description="Helical" evidence="6">
    <location>
        <begin position="279"/>
        <end position="298"/>
    </location>
</feature>
<evidence type="ECO:0000313" key="9">
    <source>
        <dbReference type="Proteomes" id="UP001281614"/>
    </source>
</evidence>
<dbReference type="Gene3D" id="1.20.1250.20">
    <property type="entry name" value="MFS general substrate transporter like domains"/>
    <property type="match status" value="2"/>
</dbReference>
<feature type="transmembrane region" description="Helical" evidence="6">
    <location>
        <begin position="161"/>
        <end position="181"/>
    </location>
</feature>
<keyword evidence="2" id="KW-0813">Transport</keyword>
<accession>A0AAD9YC87</accession>
<evidence type="ECO:0000256" key="4">
    <source>
        <dbReference type="ARBA" id="ARBA00022989"/>
    </source>
</evidence>
<evidence type="ECO:0000259" key="7">
    <source>
        <dbReference type="PROSITE" id="PS50850"/>
    </source>
</evidence>
<protein>
    <submittedName>
        <fullName evidence="8">Transporter C1002.16c-like protein 26</fullName>
    </submittedName>
</protein>
<comment type="caution">
    <text evidence="8">The sequence shown here is derived from an EMBL/GenBank/DDBJ whole genome shotgun (WGS) entry which is preliminary data.</text>
</comment>
<keyword evidence="9" id="KW-1185">Reference proteome</keyword>
<keyword evidence="5 6" id="KW-0472">Membrane</keyword>
<evidence type="ECO:0000256" key="5">
    <source>
        <dbReference type="ARBA" id="ARBA00023136"/>
    </source>
</evidence>
<keyword evidence="4 6" id="KW-1133">Transmembrane helix</keyword>
<gene>
    <name evidence="8" type="ORF">CKAH01_17026</name>
</gene>
<dbReference type="PROSITE" id="PS50850">
    <property type="entry name" value="MFS"/>
    <property type="match status" value="1"/>
</dbReference>
<feature type="domain" description="Major facilitator superfamily (MFS) profile" evidence="7">
    <location>
        <begin position="1"/>
        <end position="348"/>
    </location>
</feature>
<organism evidence="8 9">
    <name type="scientific">Colletotrichum kahawae</name>
    <name type="common">Coffee berry disease fungus</name>
    <dbReference type="NCBI Taxonomy" id="34407"/>
    <lineage>
        <taxon>Eukaryota</taxon>
        <taxon>Fungi</taxon>
        <taxon>Dikarya</taxon>
        <taxon>Ascomycota</taxon>
        <taxon>Pezizomycotina</taxon>
        <taxon>Sordariomycetes</taxon>
        <taxon>Hypocreomycetidae</taxon>
        <taxon>Glomerellales</taxon>
        <taxon>Glomerellaceae</taxon>
        <taxon>Colletotrichum</taxon>
        <taxon>Colletotrichum gloeosporioides species complex</taxon>
    </lineage>
</organism>
<evidence type="ECO:0000256" key="6">
    <source>
        <dbReference type="SAM" id="Phobius"/>
    </source>
</evidence>
<evidence type="ECO:0000256" key="3">
    <source>
        <dbReference type="ARBA" id="ARBA00022692"/>
    </source>
</evidence>